<dbReference type="InterPro" id="IPR036922">
    <property type="entry name" value="Rieske_2Fe-2S_sf"/>
</dbReference>
<evidence type="ECO:0000256" key="2">
    <source>
        <dbReference type="ARBA" id="ARBA00022723"/>
    </source>
</evidence>
<dbReference type="InterPro" id="IPR017941">
    <property type="entry name" value="Rieske_2Fe-2S"/>
</dbReference>
<dbReference type="SUPFAM" id="SSF50022">
    <property type="entry name" value="ISP domain"/>
    <property type="match status" value="1"/>
</dbReference>
<organism evidence="6 7">
    <name type="scientific">Aeromicrobium terrae</name>
    <dbReference type="NCBI Taxonomy" id="2498846"/>
    <lineage>
        <taxon>Bacteria</taxon>
        <taxon>Bacillati</taxon>
        <taxon>Actinomycetota</taxon>
        <taxon>Actinomycetes</taxon>
        <taxon>Propionibacteriales</taxon>
        <taxon>Nocardioidaceae</taxon>
        <taxon>Aeromicrobium</taxon>
    </lineage>
</organism>
<keyword evidence="3" id="KW-0408">Iron</keyword>
<sequence length="109" mass="11378">MPAVPAAPLADVPEGGALAVVVDGVEIALVRDGDTVYAIADECSHAAIPLSEGEVEGCEIECWLHGSRFDLRTGKPVNLPATEPVQTYPTTIEGEQVLVDLSPAQELNA</sequence>
<keyword evidence="2" id="KW-0479">Metal-binding</keyword>
<dbReference type="GO" id="GO:0051537">
    <property type="term" value="F:2 iron, 2 sulfur cluster binding"/>
    <property type="evidence" value="ECO:0007669"/>
    <property type="project" value="UniProtKB-KW"/>
</dbReference>
<dbReference type="RefSeq" id="WP_147683483.1">
    <property type="nucleotide sequence ID" value="NZ_VDUX01000001.1"/>
</dbReference>
<evidence type="ECO:0000313" key="7">
    <source>
        <dbReference type="Proteomes" id="UP000321571"/>
    </source>
</evidence>
<dbReference type="EMBL" id="VDUX01000001">
    <property type="protein sequence ID" value="TXL63143.1"/>
    <property type="molecule type" value="Genomic_DNA"/>
</dbReference>
<comment type="caution">
    <text evidence="6">The sequence shown here is derived from an EMBL/GenBank/DDBJ whole genome shotgun (WGS) entry which is preliminary data.</text>
</comment>
<evidence type="ECO:0000313" key="6">
    <source>
        <dbReference type="EMBL" id="TXL63143.1"/>
    </source>
</evidence>
<dbReference type="PANTHER" id="PTHR21496:SF23">
    <property type="entry name" value="3-PHENYLPROPIONATE_CINNAMIC ACID DIOXYGENASE FERREDOXIN SUBUNIT"/>
    <property type="match status" value="1"/>
</dbReference>
<keyword evidence="7" id="KW-1185">Reference proteome</keyword>
<keyword evidence="1" id="KW-0001">2Fe-2S</keyword>
<dbReference type="AlphaFoldDB" id="A0A5C8NRR5"/>
<proteinExistence type="predicted"/>
<evidence type="ECO:0000256" key="4">
    <source>
        <dbReference type="ARBA" id="ARBA00023014"/>
    </source>
</evidence>
<dbReference type="PROSITE" id="PS51296">
    <property type="entry name" value="RIESKE"/>
    <property type="match status" value="1"/>
</dbReference>
<dbReference type="Gene3D" id="2.102.10.10">
    <property type="entry name" value="Rieske [2Fe-2S] iron-sulphur domain"/>
    <property type="match status" value="1"/>
</dbReference>
<dbReference type="CDD" id="cd03528">
    <property type="entry name" value="Rieske_RO_ferredoxin"/>
    <property type="match status" value="1"/>
</dbReference>
<feature type="domain" description="Rieske" evidence="5">
    <location>
        <begin position="4"/>
        <end position="99"/>
    </location>
</feature>
<evidence type="ECO:0000256" key="3">
    <source>
        <dbReference type="ARBA" id="ARBA00023004"/>
    </source>
</evidence>
<dbReference type="PANTHER" id="PTHR21496">
    <property type="entry name" value="FERREDOXIN-RELATED"/>
    <property type="match status" value="1"/>
</dbReference>
<accession>A0A5C8NRR5</accession>
<keyword evidence="4" id="KW-0411">Iron-sulfur</keyword>
<evidence type="ECO:0000256" key="1">
    <source>
        <dbReference type="ARBA" id="ARBA00022714"/>
    </source>
</evidence>
<name>A0A5C8NRR5_9ACTN</name>
<dbReference type="GO" id="GO:0016705">
    <property type="term" value="F:oxidoreductase activity, acting on paired donors, with incorporation or reduction of molecular oxygen"/>
    <property type="evidence" value="ECO:0007669"/>
    <property type="project" value="UniProtKB-ARBA"/>
</dbReference>
<dbReference type="OrthoDB" id="147178at2"/>
<evidence type="ECO:0000259" key="5">
    <source>
        <dbReference type="PROSITE" id="PS51296"/>
    </source>
</evidence>
<dbReference type="GO" id="GO:0004497">
    <property type="term" value="F:monooxygenase activity"/>
    <property type="evidence" value="ECO:0007669"/>
    <property type="project" value="UniProtKB-ARBA"/>
</dbReference>
<protein>
    <submittedName>
        <fullName evidence="6">Non-heme iron oxygenase ferredoxin subunit</fullName>
    </submittedName>
</protein>
<reference evidence="6 7" key="1">
    <citation type="submission" date="2019-06" db="EMBL/GenBank/DDBJ databases">
        <title>Aeromicrobium sp. nov., isolated from a maize field.</title>
        <authorList>
            <person name="Lin S.-Y."/>
            <person name="Tsai C.-F."/>
            <person name="Young C.-C."/>
        </authorList>
    </citation>
    <scope>NUCLEOTIDE SEQUENCE [LARGE SCALE GENOMIC DNA]</scope>
    <source>
        <strain evidence="6 7">CC-CFT486</strain>
    </source>
</reference>
<dbReference type="Pfam" id="PF00355">
    <property type="entry name" value="Rieske"/>
    <property type="match status" value="1"/>
</dbReference>
<dbReference type="Proteomes" id="UP000321571">
    <property type="component" value="Unassembled WGS sequence"/>
</dbReference>
<dbReference type="GO" id="GO:0046872">
    <property type="term" value="F:metal ion binding"/>
    <property type="evidence" value="ECO:0007669"/>
    <property type="project" value="UniProtKB-KW"/>
</dbReference>
<gene>
    <name evidence="6" type="ORF">FHP06_02650</name>
</gene>